<evidence type="ECO:0000256" key="1">
    <source>
        <dbReference type="SAM" id="Phobius"/>
    </source>
</evidence>
<evidence type="ECO:0000313" key="3">
    <source>
        <dbReference type="Proteomes" id="UP001596091"/>
    </source>
</evidence>
<sequence>MSQENNDRNSWHISEFQIGVPIVGAILMAGIRIGEEIFSKNPWTIGRAFTIVIALVFLGSILLSWQAMRKMFKAFDQILGGENAALVPSEVSYKLRKSIRYLISTNGSIILALVMVFYVLRRF</sequence>
<keyword evidence="1" id="KW-0812">Transmembrane</keyword>
<dbReference type="Proteomes" id="UP001596091">
    <property type="component" value="Unassembled WGS sequence"/>
</dbReference>
<gene>
    <name evidence="2" type="ORF">ACFPT7_24870</name>
</gene>
<feature type="transmembrane region" description="Helical" evidence="1">
    <location>
        <begin position="12"/>
        <end position="33"/>
    </location>
</feature>
<comment type="caution">
    <text evidence="2">The sequence shown here is derived from an EMBL/GenBank/DDBJ whole genome shotgun (WGS) entry which is preliminary data.</text>
</comment>
<evidence type="ECO:0000313" key="2">
    <source>
        <dbReference type="EMBL" id="MFC5865562.1"/>
    </source>
</evidence>
<accession>A0ABW1EP29</accession>
<dbReference type="RefSeq" id="WP_263341717.1">
    <property type="nucleotide sequence ID" value="NZ_JAGSYH010000008.1"/>
</dbReference>
<evidence type="ECO:0008006" key="4">
    <source>
        <dbReference type="Google" id="ProtNLM"/>
    </source>
</evidence>
<name>A0ABW1EP29_9BACT</name>
<feature type="transmembrane region" description="Helical" evidence="1">
    <location>
        <begin position="45"/>
        <end position="65"/>
    </location>
</feature>
<keyword evidence="3" id="KW-1185">Reference proteome</keyword>
<feature type="transmembrane region" description="Helical" evidence="1">
    <location>
        <begin position="101"/>
        <end position="120"/>
    </location>
</feature>
<dbReference type="EMBL" id="JBHSPH010000020">
    <property type="protein sequence ID" value="MFC5865562.1"/>
    <property type="molecule type" value="Genomic_DNA"/>
</dbReference>
<organism evidence="2 3">
    <name type="scientific">Acidicapsa dinghuensis</name>
    <dbReference type="NCBI Taxonomy" id="2218256"/>
    <lineage>
        <taxon>Bacteria</taxon>
        <taxon>Pseudomonadati</taxon>
        <taxon>Acidobacteriota</taxon>
        <taxon>Terriglobia</taxon>
        <taxon>Terriglobales</taxon>
        <taxon>Acidobacteriaceae</taxon>
        <taxon>Acidicapsa</taxon>
    </lineage>
</organism>
<protein>
    <recommendedName>
        <fullName evidence="4">DUF2269 family protein</fullName>
    </recommendedName>
</protein>
<keyword evidence="1" id="KW-1133">Transmembrane helix</keyword>
<reference evidence="3" key="1">
    <citation type="journal article" date="2019" name="Int. J. Syst. Evol. Microbiol.">
        <title>The Global Catalogue of Microorganisms (GCM) 10K type strain sequencing project: providing services to taxonomists for standard genome sequencing and annotation.</title>
        <authorList>
            <consortium name="The Broad Institute Genomics Platform"/>
            <consortium name="The Broad Institute Genome Sequencing Center for Infectious Disease"/>
            <person name="Wu L."/>
            <person name="Ma J."/>
        </authorList>
    </citation>
    <scope>NUCLEOTIDE SEQUENCE [LARGE SCALE GENOMIC DNA]</scope>
    <source>
        <strain evidence="3">JCM 4087</strain>
    </source>
</reference>
<proteinExistence type="predicted"/>
<keyword evidence="1" id="KW-0472">Membrane</keyword>